<feature type="compositionally biased region" description="Basic and acidic residues" evidence="3">
    <location>
        <begin position="349"/>
        <end position="363"/>
    </location>
</feature>
<dbReference type="GO" id="GO:0010468">
    <property type="term" value="P:regulation of gene expression"/>
    <property type="evidence" value="ECO:0007669"/>
    <property type="project" value="TreeGrafter"/>
</dbReference>
<protein>
    <submittedName>
        <fullName evidence="7">Jumonji/arid domain-containing protein</fullName>
    </submittedName>
</protein>
<feature type="region of interest" description="Disordered" evidence="3">
    <location>
        <begin position="1"/>
        <end position="62"/>
    </location>
</feature>
<feature type="compositionally biased region" description="Low complexity" evidence="3">
    <location>
        <begin position="242"/>
        <end position="252"/>
    </location>
</feature>
<dbReference type="FunFam" id="1.10.150.60:FF:000012">
    <property type="entry name" value="Blast:Protein Jumonji"/>
    <property type="match status" value="1"/>
</dbReference>
<proteinExistence type="predicted"/>
<dbReference type="PROSITE" id="PS51183">
    <property type="entry name" value="JMJN"/>
    <property type="match status" value="1"/>
</dbReference>
<dbReference type="Gene3D" id="2.60.120.650">
    <property type="entry name" value="Cupin"/>
    <property type="match status" value="1"/>
</dbReference>
<dbReference type="CDD" id="cd16870">
    <property type="entry name" value="ARID_JARD2"/>
    <property type="match status" value="1"/>
</dbReference>
<dbReference type="PROSITE" id="PS51011">
    <property type="entry name" value="ARID"/>
    <property type="match status" value="1"/>
</dbReference>
<dbReference type="Pfam" id="PF02375">
    <property type="entry name" value="JmjN"/>
    <property type="match status" value="1"/>
</dbReference>
<feature type="region of interest" description="Disordered" evidence="3">
    <location>
        <begin position="145"/>
        <end position="167"/>
    </location>
</feature>
<organism evidence="7">
    <name type="scientific">Daphnia magna</name>
    <dbReference type="NCBI Taxonomy" id="35525"/>
    <lineage>
        <taxon>Eukaryota</taxon>
        <taxon>Metazoa</taxon>
        <taxon>Ecdysozoa</taxon>
        <taxon>Arthropoda</taxon>
        <taxon>Crustacea</taxon>
        <taxon>Branchiopoda</taxon>
        <taxon>Diplostraca</taxon>
        <taxon>Cladocera</taxon>
        <taxon>Anomopoda</taxon>
        <taxon>Daphniidae</taxon>
        <taxon>Daphnia</taxon>
    </lineage>
</organism>
<dbReference type="Pfam" id="PF02928">
    <property type="entry name" value="zf-C5HC2"/>
    <property type="match status" value="1"/>
</dbReference>
<dbReference type="SMART" id="SM00558">
    <property type="entry name" value="JmjC"/>
    <property type="match status" value="1"/>
</dbReference>
<dbReference type="SMART" id="SM01014">
    <property type="entry name" value="ARID"/>
    <property type="match status" value="1"/>
</dbReference>
<keyword evidence="2" id="KW-0539">Nucleus</keyword>
<dbReference type="PROSITE" id="PS51184">
    <property type="entry name" value="JMJC"/>
    <property type="match status" value="1"/>
</dbReference>
<dbReference type="GO" id="GO:0003677">
    <property type="term" value="F:DNA binding"/>
    <property type="evidence" value="ECO:0007669"/>
    <property type="project" value="InterPro"/>
</dbReference>
<feature type="compositionally biased region" description="Polar residues" evidence="3">
    <location>
        <begin position="155"/>
        <end position="167"/>
    </location>
</feature>
<dbReference type="GO" id="GO:0006338">
    <property type="term" value="P:chromatin remodeling"/>
    <property type="evidence" value="ECO:0007669"/>
    <property type="project" value="TreeGrafter"/>
</dbReference>
<evidence type="ECO:0000313" key="7">
    <source>
        <dbReference type="EMBL" id="JAN09509.1"/>
    </source>
</evidence>
<feature type="compositionally biased region" description="Basic residues" evidence="3">
    <location>
        <begin position="212"/>
        <end position="221"/>
    </location>
</feature>
<evidence type="ECO:0000256" key="1">
    <source>
        <dbReference type="ARBA" id="ARBA00004123"/>
    </source>
</evidence>
<feature type="compositionally biased region" description="Polar residues" evidence="3">
    <location>
        <begin position="563"/>
        <end position="574"/>
    </location>
</feature>
<feature type="compositionally biased region" description="Polar residues" evidence="3">
    <location>
        <begin position="201"/>
        <end position="211"/>
    </location>
</feature>
<evidence type="ECO:0000256" key="2">
    <source>
        <dbReference type="ARBA" id="ARBA00023242"/>
    </source>
</evidence>
<feature type="region of interest" description="Disordered" evidence="3">
    <location>
        <begin position="452"/>
        <end position="583"/>
    </location>
</feature>
<dbReference type="InterPro" id="IPR003349">
    <property type="entry name" value="JmjN"/>
</dbReference>
<name>A0A0N8DWF5_9CRUS</name>
<comment type="subcellular location">
    <subcellularLocation>
        <location evidence="1">Nucleus</location>
    </subcellularLocation>
</comment>
<accession>A0A0N8DWF5</accession>
<feature type="region of interest" description="Disordered" evidence="3">
    <location>
        <begin position="1138"/>
        <end position="1157"/>
    </location>
</feature>
<dbReference type="InterPro" id="IPR003347">
    <property type="entry name" value="JmjC_dom"/>
</dbReference>
<evidence type="ECO:0000259" key="4">
    <source>
        <dbReference type="PROSITE" id="PS51011"/>
    </source>
</evidence>
<feature type="region of interest" description="Disordered" evidence="3">
    <location>
        <begin position="318"/>
        <end position="424"/>
    </location>
</feature>
<feature type="domain" description="JmjC" evidence="6">
    <location>
        <begin position="911"/>
        <end position="1077"/>
    </location>
</feature>
<dbReference type="PANTHER" id="PTHR10694:SF113">
    <property type="entry name" value="PROTEIN JUMONJI"/>
    <property type="match status" value="1"/>
</dbReference>
<dbReference type="AlphaFoldDB" id="A0A0N8DWF5"/>
<evidence type="ECO:0000259" key="5">
    <source>
        <dbReference type="PROSITE" id="PS51183"/>
    </source>
</evidence>
<feature type="domain" description="JmjN" evidence="5">
    <location>
        <begin position="651"/>
        <end position="692"/>
    </location>
</feature>
<evidence type="ECO:0000256" key="3">
    <source>
        <dbReference type="SAM" id="MobiDB-lite"/>
    </source>
</evidence>
<dbReference type="InterPro" id="IPR004198">
    <property type="entry name" value="Znf_C5HC2"/>
</dbReference>
<feature type="region of interest" description="Disordered" evidence="3">
    <location>
        <begin position="199"/>
        <end position="286"/>
    </location>
</feature>
<evidence type="ECO:0000259" key="6">
    <source>
        <dbReference type="PROSITE" id="PS51184"/>
    </source>
</evidence>
<dbReference type="InterPro" id="IPR036431">
    <property type="entry name" value="ARID_dom_sf"/>
</dbReference>
<dbReference type="GO" id="GO:0005634">
    <property type="term" value="C:nucleus"/>
    <property type="evidence" value="ECO:0007669"/>
    <property type="project" value="UniProtKB-SubCell"/>
</dbReference>
<feature type="compositionally biased region" description="Basic and acidic residues" evidence="3">
    <location>
        <begin position="8"/>
        <end position="23"/>
    </location>
</feature>
<dbReference type="GO" id="GO:0000785">
    <property type="term" value="C:chromatin"/>
    <property type="evidence" value="ECO:0007669"/>
    <property type="project" value="TreeGrafter"/>
</dbReference>
<feature type="compositionally biased region" description="Polar residues" evidence="3">
    <location>
        <begin position="231"/>
        <end position="241"/>
    </location>
</feature>
<dbReference type="SMART" id="SM00501">
    <property type="entry name" value="BRIGHT"/>
    <property type="match status" value="1"/>
</dbReference>
<feature type="compositionally biased region" description="Basic and acidic residues" evidence="3">
    <location>
        <begin position="452"/>
        <end position="461"/>
    </location>
</feature>
<dbReference type="InterPro" id="IPR001606">
    <property type="entry name" value="ARID_dom"/>
</dbReference>
<feature type="domain" description="ARID" evidence="4">
    <location>
        <begin position="715"/>
        <end position="807"/>
    </location>
</feature>
<dbReference type="PANTHER" id="PTHR10694">
    <property type="entry name" value="LYSINE-SPECIFIC DEMETHYLASE"/>
    <property type="match status" value="1"/>
</dbReference>
<dbReference type="EMBL" id="GDIQ01085228">
    <property type="protein sequence ID" value="JAN09509.1"/>
    <property type="molecule type" value="Transcribed_RNA"/>
</dbReference>
<feature type="compositionally biased region" description="Basic and acidic residues" evidence="3">
    <location>
        <begin position="369"/>
        <end position="381"/>
    </location>
</feature>
<dbReference type="SUPFAM" id="SSF46774">
    <property type="entry name" value="ARID-like"/>
    <property type="match status" value="1"/>
</dbReference>
<dbReference type="Pfam" id="PF01388">
    <property type="entry name" value="ARID"/>
    <property type="match status" value="1"/>
</dbReference>
<dbReference type="SUPFAM" id="SSF51197">
    <property type="entry name" value="Clavaminate synthase-like"/>
    <property type="match status" value="1"/>
</dbReference>
<dbReference type="Gene3D" id="1.10.150.60">
    <property type="entry name" value="ARID DNA-binding domain"/>
    <property type="match status" value="1"/>
</dbReference>
<feature type="compositionally biased region" description="Polar residues" evidence="3">
    <location>
        <begin position="50"/>
        <end position="62"/>
    </location>
</feature>
<dbReference type="SMART" id="SM00545">
    <property type="entry name" value="JmjN"/>
    <property type="match status" value="1"/>
</dbReference>
<feature type="compositionally biased region" description="Polar residues" evidence="3">
    <location>
        <begin position="382"/>
        <end position="396"/>
    </location>
</feature>
<dbReference type="Pfam" id="PF02373">
    <property type="entry name" value="JmjC"/>
    <property type="match status" value="1"/>
</dbReference>
<sequence>MLLKKKTKVAELRESGGMTEERKPKVHAQRKFAQGSPNFTLLKDREKESGSTYQTNQSTAPGSTYNDPANYVVPDVCPKTEDFLEFLCFRSCPSFLPASLNYFGDPVYHNYPNGVPSSEHGISSGSTITKQEICSKVDLKQAEAKLPMASKSKPPKQTSQVKKISSVNKTKISVGRIHSSFRKTIVNSGIMTRMGRMKSCTDLSASKSSRILTHKNKKVHKASPLPKRVSTRSQLRNAKFQSSSSSASSNDGSDSDADSLDETFPSSATVKRRKLPQNNRTLSAKKITSKLEPVTIKPRIRNKVENFSIPVSKNTRQSLKTVVAPNHPSRKASKDPAKAESVQLQGKPLDSESKRSSVNEKSKVSSIKENSKTSIVKEKTKNLVSGSDTAKTNVAAKQTRESSKKLKNPPVIASPTRRPSRRTKEAATFFMTLIGQEEEFYSSELDDHNILQYLKDEEKSPPKKKSRVPVERNPKPPPSPPPVVRGKRNSVELSTSRAKRRSTILQEAAKRFTESQSSDSDSSDSEKGDSSCSLSSSLRSSSSLSSSSSEEDAPVRSIRTRSFDPTRSSKTASGKTKKDDIQGARAIMTRKKSLNQAQETNTKRPARLEIKNTKTTNVVKSEANGRKRSTNIKRTVETPPLNYDLSSLIDAPVFHPDEKEFNDPIEYLEKIQHECERFGICRIVPPASFKPECQVADGMRFTANNQYVHRMFRRRGTNSCILEAIHRHLRELNINYQPPPCIGGIEVDLPGLYEAVQDLGGPGHVLENNLWSKVADTLKIPQGAHDRFSKLDSIYCKYLLPYATLSDEERKKLMHKIESQKNRHLTDDEDENECVVKGSSMPLSTFYRIARNTLSVWFPNTNSSATDASDLDPAQVEAAYWKLVTKRVAHVRVHSGNIDSGQSGYGFPCNKTSRHPWNLKVLTNNNGSVLRSLGPVPGCTVPTLHVSMLFSASCWYRDPHGLPWIDYLHTGADKIWYGVPSLQETVLHQAMNKLVPDLVKGDKSVWLSSDTVMVPPTMLADQKVSLSRTIQKSGQFVVVWPRAFTSSLSTGYSVSESVCFAPMDWLPIGDACFKELRINNEPTVFSLQQLLWSIAHDSRSTVNVLKRVLPILKPDIDEEIQLRSSLRDFGVQQWRKLPVTSDPSSKDGKKRRQTSVTDDGEMECEICQASLFFSRAECHSKADSPVTWCLMHALKKIKDHPRVTQHIRVFYVHDEAELRKTVQSLQDHIKSKALRRAPAHHRSSTL</sequence>
<feature type="compositionally biased region" description="Low complexity" evidence="3">
    <location>
        <begin position="530"/>
        <end position="548"/>
    </location>
</feature>
<dbReference type="EMBL" id="GDIQ01082273">
    <property type="protein sequence ID" value="JAN12464.1"/>
    <property type="molecule type" value="Transcribed_RNA"/>
</dbReference>
<reference evidence="7" key="1">
    <citation type="submission" date="2015-10" db="EMBL/GenBank/DDBJ databases">
        <title>EvidentialGene: Evidence-directed Construction of Complete mRNA Transcriptomes without Genomes.</title>
        <authorList>
            <person name="Gilbert D.G."/>
        </authorList>
    </citation>
    <scope>NUCLEOTIDE SEQUENCE</scope>
</reference>